<dbReference type="Pfam" id="PF14347">
    <property type="entry name" value="DUF4399"/>
    <property type="match status" value="1"/>
</dbReference>
<feature type="signal peptide" evidence="1">
    <location>
        <begin position="1"/>
        <end position="23"/>
    </location>
</feature>
<dbReference type="Proteomes" id="UP000255207">
    <property type="component" value="Unassembled WGS sequence"/>
</dbReference>
<evidence type="ECO:0000256" key="1">
    <source>
        <dbReference type="SAM" id="SignalP"/>
    </source>
</evidence>
<feature type="chain" id="PRO_5030068455" evidence="1">
    <location>
        <begin position="24"/>
        <end position="144"/>
    </location>
</feature>
<gene>
    <name evidence="3" type="ORF">DWE98_09610</name>
</gene>
<feature type="domain" description="DUF4399" evidence="2">
    <location>
        <begin position="54"/>
        <end position="144"/>
    </location>
</feature>
<dbReference type="AlphaFoldDB" id="A0A370L7F1"/>
<evidence type="ECO:0000259" key="2">
    <source>
        <dbReference type="Pfam" id="PF14347"/>
    </source>
</evidence>
<evidence type="ECO:0000313" key="4">
    <source>
        <dbReference type="Proteomes" id="UP000255207"/>
    </source>
</evidence>
<proteinExistence type="predicted"/>
<name>A0A370L7F1_9HYPH</name>
<comment type="caution">
    <text evidence="3">The sequence shown here is derived from an EMBL/GenBank/DDBJ whole genome shotgun (WGS) entry which is preliminary data.</text>
</comment>
<organism evidence="3 4">
    <name type="scientific">Bosea caraganae</name>
    <dbReference type="NCBI Taxonomy" id="2763117"/>
    <lineage>
        <taxon>Bacteria</taxon>
        <taxon>Pseudomonadati</taxon>
        <taxon>Pseudomonadota</taxon>
        <taxon>Alphaproteobacteria</taxon>
        <taxon>Hyphomicrobiales</taxon>
        <taxon>Boseaceae</taxon>
        <taxon>Bosea</taxon>
    </lineage>
</organism>
<keyword evidence="1" id="KW-0732">Signal</keyword>
<dbReference type="OrthoDB" id="531568at2"/>
<dbReference type="InterPro" id="IPR025512">
    <property type="entry name" value="DUF4399"/>
</dbReference>
<sequence>MRKPLALAATWLAALLLAMPAVAQAPPRKPSPRGAQVYFHYPLDGLRVPERFTVRMGLKEMGVAPAGIERPLTGHHHLLIDVDAPPSDQPIPSDYNHIHLGNGQTEVVVTLPKGPHTLQLLLGDSTHTPHNPPVISKKITVYVR</sequence>
<dbReference type="RefSeq" id="WP_114828982.1">
    <property type="nucleotide sequence ID" value="NZ_QQTO01000022.1"/>
</dbReference>
<dbReference type="EMBL" id="QQTP01000004">
    <property type="protein sequence ID" value="RDJ26093.1"/>
    <property type="molecule type" value="Genomic_DNA"/>
</dbReference>
<reference evidence="4" key="1">
    <citation type="submission" date="2018-07" db="EMBL/GenBank/DDBJ databases">
        <authorList>
            <person name="Safronova V.I."/>
            <person name="Chirak E.R."/>
            <person name="Sazanova A.L."/>
        </authorList>
    </citation>
    <scope>NUCLEOTIDE SEQUENCE [LARGE SCALE GENOMIC DNA]</scope>
    <source>
        <strain evidence="4">RCAM04685</strain>
    </source>
</reference>
<protein>
    <submittedName>
        <fullName evidence="3">DUF4399 domain-containing protein</fullName>
    </submittedName>
</protein>
<accession>A0A370L7F1</accession>
<evidence type="ECO:0000313" key="3">
    <source>
        <dbReference type="EMBL" id="RDJ26093.1"/>
    </source>
</evidence>
<keyword evidence="4" id="KW-1185">Reference proteome</keyword>